<comment type="caution">
    <text evidence="2">The sequence shown here is derived from an EMBL/GenBank/DDBJ whole genome shotgun (WGS) entry which is preliminary data.</text>
</comment>
<evidence type="ECO:0000256" key="1">
    <source>
        <dbReference type="SAM" id="MobiDB-lite"/>
    </source>
</evidence>
<dbReference type="Proteomes" id="UP000789759">
    <property type="component" value="Unassembled WGS sequence"/>
</dbReference>
<dbReference type="OrthoDB" id="2440404at2759"/>
<proteinExistence type="predicted"/>
<organism evidence="2 3">
    <name type="scientific">Cetraspora pellucida</name>
    <dbReference type="NCBI Taxonomy" id="1433469"/>
    <lineage>
        <taxon>Eukaryota</taxon>
        <taxon>Fungi</taxon>
        <taxon>Fungi incertae sedis</taxon>
        <taxon>Mucoromycota</taxon>
        <taxon>Glomeromycotina</taxon>
        <taxon>Glomeromycetes</taxon>
        <taxon>Diversisporales</taxon>
        <taxon>Gigasporaceae</taxon>
        <taxon>Cetraspora</taxon>
    </lineage>
</organism>
<evidence type="ECO:0000313" key="2">
    <source>
        <dbReference type="EMBL" id="CAG8817692.1"/>
    </source>
</evidence>
<name>A0A9N9K9C9_9GLOM</name>
<accession>A0A9N9K9C9</accession>
<keyword evidence="3" id="KW-1185">Reference proteome</keyword>
<feature type="non-terminal residue" evidence="2">
    <location>
        <position position="166"/>
    </location>
</feature>
<dbReference type="AlphaFoldDB" id="A0A9N9K9C9"/>
<dbReference type="EMBL" id="CAJVQA010045791">
    <property type="protein sequence ID" value="CAG8817692.1"/>
    <property type="molecule type" value="Genomic_DNA"/>
</dbReference>
<evidence type="ECO:0000313" key="3">
    <source>
        <dbReference type="Proteomes" id="UP000789759"/>
    </source>
</evidence>
<feature type="region of interest" description="Disordered" evidence="1">
    <location>
        <begin position="1"/>
        <end position="22"/>
    </location>
</feature>
<feature type="compositionally biased region" description="Polar residues" evidence="1">
    <location>
        <begin position="8"/>
        <end position="22"/>
    </location>
</feature>
<sequence length="166" mass="19035">ALDALRSGPSTAKKQKTTNEPITQPLKHINNNVENANIDGIDNDIQDSLYIITKSPPHFPFSEMSTNILGNLHTNIEHVQSEKSETINSILEISKRLLTQNTSIMERQEALEVMVTQLINDIKTLQSSYQKLKIKKNDYNWLYPNDKVYEEAIRKELEILCPDKIE</sequence>
<gene>
    <name evidence="2" type="ORF">CPELLU_LOCUS19367</name>
</gene>
<reference evidence="2" key="1">
    <citation type="submission" date="2021-06" db="EMBL/GenBank/DDBJ databases">
        <authorList>
            <person name="Kallberg Y."/>
            <person name="Tangrot J."/>
            <person name="Rosling A."/>
        </authorList>
    </citation>
    <scope>NUCLEOTIDE SEQUENCE</scope>
    <source>
        <strain evidence="2">FL966</strain>
    </source>
</reference>
<protein>
    <submittedName>
        <fullName evidence="2">22019_t:CDS:1</fullName>
    </submittedName>
</protein>